<sequence length="144" mass="16551">MKKPVLLLIITLILFAAVSLYAFIDRTNEMNRQQTGGKWEAFELHELTEQLNASSKRYLPFLNRNTLSTGIYKLTKGAEDKQQPHDEDEVYYILEGKATIDVDGERREVKEGSIIFVKAKVPHKFVDIKEDIKILVFFSSAESK</sequence>
<dbReference type="Gene3D" id="2.60.120.10">
    <property type="entry name" value="Jelly Rolls"/>
    <property type="match status" value="1"/>
</dbReference>
<protein>
    <submittedName>
        <fullName evidence="3">Cupin domain-containing protein</fullName>
    </submittedName>
</protein>
<dbReference type="Pfam" id="PF07883">
    <property type="entry name" value="Cupin_2"/>
    <property type="match status" value="1"/>
</dbReference>
<dbReference type="PANTHER" id="PTHR35848:SF6">
    <property type="entry name" value="CUPIN TYPE-2 DOMAIN-CONTAINING PROTEIN"/>
    <property type="match status" value="1"/>
</dbReference>
<dbReference type="SUPFAM" id="SSF51182">
    <property type="entry name" value="RmlC-like cupins"/>
    <property type="match status" value="1"/>
</dbReference>
<evidence type="ECO:0000313" key="3">
    <source>
        <dbReference type="EMBL" id="MDN5200937.1"/>
    </source>
</evidence>
<reference evidence="3" key="1">
    <citation type="submission" date="2023-06" db="EMBL/GenBank/DDBJ databases">
        <title>Genomic of Parafulvivirga corallium.</title>
        <authorList>
            <person name="Wang G."/>
        </authorList>
    </citation>
    <scope>NUCLEOTIDE SEQUENCE</scope>
    <source>
        <strain evidence="3">BMA10</strain>
    </source>
</reference>
<proteinExistence type="predicted"/>
<keyword evidence="4" id="KW-1185">Reference proteome</keyword>
<name>A0ABT8KJQ2_9BACT</name>
<dbReference type="InterPro" id="IPR051610">
    <property type="entry name" value="GPI/OXD"/>
</dbReference>
<feature type="domain" description="Cupin type-2" evidence="2">
    <location>
        <begin position="71"/>
        <end position="133"/>
    </location>
</feature>
<gene>
    <name evidence="3" type="ORF">QQ008_06180</name>
</gene>
<dbReference type="InterPro" id="IPR011051">
    <property type="entry name" value="RmlC_Cupin_sf"/>
</dbReference>
<dbReference type="InterPro" id="IPR014710">
    <property type="entry name" value="RmlC-like_jellyroll"/>
</dbReference>
<accession>A0ABT8KJQ2</accession>
<dbReference type="EMBL" id="JAUJEA010000002">
    <property type="protein sequence ID" value="MDN5200937.1"/>
    <property type="molecule type" value="Genomic_DNA"/>
</dbReference>
<evidence type="ECO:0000259" key="2">
    <source>
        <dbReference type="Pfam" id="PF07883"/>
    </source>
</evidence>
<dbReference type="PANTHER" id="PTHR35848">
    <property type="entry name" value="OXALATE-BINDING PROTEIN"/>
    <property type="match status" value="1"/>
</dbReference>
<evidence type="ECO:0000256" key="1">
    <source>
        <dbReference type="ARBA" id="ARBA00022723"/>
    </source>
</evidence>
<evidence type="ECO:0000313" key="4">
    <source>
        <dbReference type="Proteomes" id="UP001172082"/>
    </source>
</evidence>
<comment type="caution">
    <text evidence="3">The sequence shown here is derived from an EMBL/GenBank/DDBJ whole genome shotgun (WGS) entry which is preliminary data.</text>
</comment>
<dbReference type="RefSeq" id="WP_346750967.1">
    <property type="nucleotide sequence ID" value="NZ_JAUJEA010000002.1"/>
</dbReference>
<organism evidence="3 4">
    <name type="scientific">Splendidivirga corallicola</name>
    <dbReference type="NCBI Taxonomy" id="3051826"/>
    <lineage>
        <taxon>Bacteria</taxon>
        <taxon>Pseudomonadati</taxon>
        <taxon>Bacteroidota</taxon>
        <taxon>Cytophagia</taxon>
        <taxon>Cytophagales</taxon>
        <taxon>Splendidivirgaceae</taxon>
        <taxon>Splendidivirga</taxon>
    </lineage>
</organism>
<dbReference type="Proteomes" id="UP001172082">
    <property type="component" value="Unassembled WGS sequence"/>
</dbReference>
<keyword evidence="1" id="KW-0479">Metal-binding</keyword>
<dbReference type="InterPro" id="IPR013096">
    <property type="entry name" value="Cupin_2"/>
</dbReference>